<reference evidence="1" key="1">
    <citation type="submission" date="2019-10" db="EMBL/GenBank/DDBJ databases">
        <authorList>
            <consortium name="DOE Joint Genome Institute"/>
            <person name="Kuo A."/>
            <person name="Miyauchi S."/>
            <person name="Kiss E."/>
            <person name="Drula E."/>
            <person name="Kohler A."/>
            <person name="Sanchez-Garcia M."/>
            <person name="Andreopoulos B."/>
            <person name="Barry K.W."/>
            <person name="Bonito G."/>
            <person name="Buee M."/>
            <person name="Carver A."/>
            <person name="Chen C."/>
            <person name="Cichocki N."/>
            <person name="Clum A."/>
            <person name="Culley D."/>
            <person name="Crous P.W."/>
            <person name="Fauchery L."/>
            <person name="Girlanda M."/>
            <person name="Hayes R."/>
            <person name="Keri Z."/>
            <person name="Labutti K."/>
            <person name="Lipzen A."/>
            <person name="Lombard V."/>
            <person name="Magnuson J."/>
            <person name="Maillard F."/>
            <person name="Morin E."/>
            <person name="Murat C."/>
            <person name="Nolan M."/>
            <person name="Ohm R."/>
            <person name="Pangilinan J."/>
            <person name="Pereira M."/>
            <person name="Perotto S."/>
            <person name="Peter M."/>
            <person name="Riley R."/>
            <person name="Sitrit Y."/>
            <person name="Stielow B."/>
            <person name="Szollosi G."/>
            <person name="Zifcakova L."/>
            <person name="Stursova M."/>
            <person name="Spatafora J.W."/>
            <person name="Tedersoo L."/>
            <person name="Vaario L.-M."/>
            <person name="Yamada A."/>
            <person name="Yan M."/>
            <person name="Wang P."/>
            <person name="Xu J."/>
            <person name="Bruns T."/>
            <person name="Baldrian P."/>
            <person name="Vilgalys R."/>
            <person name="Henrissat B."/>
            <person name="Grigoriev I.V."/>
            <person name="Hibbett D."/>
            <person name="Nagy L.G."/>
            <person name="Martin F.M."/>
        </authorList>
    </citation>
    <scope>NUCLEOTIDE SEQUENCE</scope>
    <source>
        <strain evidence="1">P2</strain>
    </source>
</reference>
<proteinExistence type="predicted"/>
<dbReference type="EMBL" id="MU118039">
    <property type="protein sequence ID" value="KAF9647189.1"/>
    <property type="molecule type" value="Genomic_DNA"/>
</dbReference>
<keyword evidence="2" id="KW-1185">Reference proteome</keyword>
<reference evidence="1" key="2">
    <citation type="journal article" date="2020" name="Nat. Commun.">
        <title>Large-scale genome sequencing of mycorrhizal fungi provides insights into the early evolution of symbiotic traits.</title>
        <authorList>
            <person name="Miyauchi S."/>
            <person name="Kiss E."/>
            <person name="Kuo A."/>
            <person name="Drula E."/>
            <person name="Kohler A."/>
            <person name="Sanchez-Garcia M."/>
            <person name="Morin E."/>
            <person name="Andreopoulos B."/>
            <person name="Barry K.W."/>
            <person name="Bonito G."/>
            <person name="Buee M."/>
            <person name="Carver A."/>
            <person name="Chen C."/>
            <person name="Cichocki N."/>
            <person name="Clum A."/>
            <person name="Culley D."/>
            <person name="Crous P.W."/>
            <person name="Fauchery L."/>
            <person name="Girlanda M."/>
            <person name="Hayes R.D."/>
            <person name="Keri Z."/>
            <person name="LaButti K."/>
            <person name="Lipzen A."/>
            <person name="Lombard V."/>
            <person name="Magnuson J."/>
            <person name="Maillard F."/>
            <person name="Murat C."/>
            <person name="Nolan M."/>
            <person name="Ohm R.A."/>
            <person name="Pangilinan J."/>
            <person name="Pereira M.F."/>
            <person name="Perotto S."/>
            <person name="Peter M."/>
            <person name="Pfister S."/>
            <person name="Riley R."/>
            <person name="Sitrit Y."/>
            <person name="Stielow J.B."/>
            <person name="Szollosi G."/>
            <person name="Zifcakova L."/>
            <person name="Stursova M."/>
            <person name="Spatafora J.W."/>
            <person name="Tedersoo L."/>
            <person name="Vaario L.M."/>
            <person name="Yamada A."/>
            <person name="Yan M."/>
            <person name="Wang P."/>
            <person name="Xu J."/>
            <person name="Bruns T."/>
            <person name="Baldrian P."/>
            <person name="Vilgalys R."/>
            <person name="Dunand C."/>
            <person name="Henrissat B."/>
            <person name="Grigoriev I.V."/>
            <person name="Hibbett D."/>
            <person name="Nagy L.G."/>
            <person name="Martin F.M."/>
        </authorList>
    </citation>
    <scope>NUCLEOTIDE SEQUENCE</scope>
    <source>
        <strain evidence="1">P2</strain>
    </source>
</reference>
<protein>
    <submittedName>
        <fullName evidence="1">RTA1-domain-containing protein</fullName>
    </submittedName>
</protein>
<accession>A0ACB6ZCD3</accession>
<gene>
    <name evidence="1" type="ORF">BDM02DRAFT_3188190</name>
</gene>
<organism evidence="1 2">
    <name type="scientific">Thelephora ganbajun</name>
    <name type="common">Ganba fungus</name>
    <dbReference type="NCBI Taxonomy" id="370292"/>
    <lineage>
        <taxon>Eukaryota</taxon>
        <taxon>Fungi</taxon>
        <taxon>Dikarya</taxon>
        <taxon>Basidiomycota</taxon>
        <taxon>Agaricomycotina</taxon>
        <taxon>Agaricomycetes</taxon>
        <taxon>Thelephorales</taxon>
        <taxon>Thelephoraceae</taxon>
        <taxon>Thelephora</taxon>
    </lineage>
</organism>
<evidence type="ECO:0000313" key="2">
    <source>
        <dbReference type="Proteomes" id="UP000886501"/>
    </source>
</evidence>
<dbReference type="Proteomes" id="UP000886501">
    <property type="component" value="Unassembled WGS sequence"/>
</dbReference>
<name>A0ACB6ZCD3_THEGA</name>
<sequence>MSSNSTSRNHNDLPFNYVPSFAAGIVFVVLFSVVTTVHLGQALRARMWWLLPTVVIGGVGEIIGWAGRLWGSKNPTSQNAFLMQITTTIISPTFILAANFVIVGLIIRKLGTKYSRLSPRLYTIVFCTCDVIALVIQSIGGAMASTANTASGSATGGHIALGGIAFQFAAIVIYMLLSIEFLIRFALKKPFSRREDTLNGTRLSVLDSKTKQMIVGAGLSSLAMFIRWALASPFLPSETNGFGARGVYRTVELAGGWRGKVISVQRYFIALDGAMIVLSMVALNIFHPGRLMDDKPAVEEKKNNSMTEI</sequence>
<comment type="caution">
    <text evidence="1">The sequence shown here is derived from an EMBL/GenBank/DDBJ whole genome shotgun (WGS) entry which is preliminary data.</text>
</comment>
<evidence type="ECO:0000313" key="1">
    <source>
        <dbReference type="EMBL" id="KAF9647189.1"/>
    </source>
</evidence>